<name>A0A1F5NNY7_9BACT</name>
<evidence type="ECO:0000313" key="14">
    <source>
        <dbReference type="EMBL" id="OGE79283.1"/>
    </source>
</evidence>
<keyword evidence="8 10" id="KW-0472">Membrane</keyword>
<dbReference type="Proteomes" id="UP000176864">
    <property type="component" value="Unassembled WGS sequence"/>
</dbReference>
<feature type="domain" description="FtsX extracellular" evidence="13">
    <location>
        <begin position="59"/>
        <end position="150"/>
    </location>
</feature>
<feature type="transmembrane region" description="Helical" evidence="11">
    <location>
        <begin position="179"/>
        <end position="199"/>
    </location>
</feature>
<dbReference type="GO" id="GO:0005886">
    <property type="term" value="C:plasma membrane"/>
    <property type="evidence" value="ECO:0007669"/>
    <property type="project" value="UniProtKB-SubCell"/>
</dbReference>
<evidence type="ECO:0000256" key="5">
    <source>
        <dbReference type="ARBA" id="ARBA00022618"/>
    </source>
</evidence>
<dbReference type="STRING" id="1817824.A2751_04810"/>
<evidence type="ECO:0000256" key="2">
    <source>
        <dbReference type="ARBA" id="ARBA00007379"/>
    </source>
</evidence>
<feature type="domain" description="ABC3 transporter permease C-terminal" evidence="12">
    <location>
        <begin position="184"/>
        <end position="303"/>
    </location>
</feature>
<evidence type="ECO:0000256" key="8">
    <source>
        <dbReference type="ARBA" id="ARBA00023136"/>
    </source>
</evidence>
<evidence type="ECO:0000256" key="1">
    <source>
        <dbReference type="ARBA" id="ARBA00004651"/>
    </source>
</evidence>
<dbReference type="Gene3D" id="3.30.70.3040">
    <property type="match status" value="1"/>
</dbReference>
<comment type="subcellular location">
    <subcellularLocation>
        <location evidence="1">Cell membrane</location>
        <topology evidence="1">Multi-pass membrane protein</topology>
    </subcellularLocation>
</comment>
<keyword evidence="4 10" id="KW-1003">Cell membrane</keyword>
<dbReference type="InterPro" id="IPR004513">
    <property type="entry name" value="FtsX"/>
</dbReference>
<dbReference type="Pfam" id="PF02687">
    <property type="entry name" value="FtsX"/>
    <property type="match status" value="1"/>
</dbReference>
<dbReference type="InterPro" id="IPR040690">
    <property type="entry name" value="FtsX_ECD"/>
</dbReference>
<evidence type="ECO:0000256" key="7">
    <source>
        <dbReference type="ARBA" id="ARBA00022989"/>
    </source>
</evidence>
<gene>
    <name evidence="14" type="ORF">A2751_04810</name>
</gene>
<keyword evidence="6 11" id="KW-0812">Transmembrane</keyword>
<dbReference type="InterPro" id="IPR003838">
    <property type="entry name" value="ABC3_permease_C"/>
</dbReference>
<dbReference type="AlphaFoldDB" id="A0A1F5NNY7"/>
<keyword evidence="5 10" id="KW-0132">Cell division</keyword>
<evidence type="ECO:0000313" key="15">
    <source>
        <dbReference type="Proteomes" id="UP000176864"/>
    </source>
</evidence>
<accession>A0A1F5NNY7</accession>
<comment type="caution">
    <text evidence="14">The sequence shown here is derived from an EMBL/GenBank/DDBJ whole genome shotgun (WGS) entry which is preliminary data.</text>
</comment>
<dbReference type="PIRSF" id="PIRSF003097">
    <property type="entry name" value="FtsX"/>
    <property type="match status" value="1"/>
</dbReference>
<dbReference type="Pfam" id="PF18075">
    <property type="entry name" value="FtsX_ECD"/>
    <property type="match status" value="1"/>
</dbReference>
<proteinExistence type="inferred from homology"/>
<evidence type="ECO:0000259" key="12">
    <source>
        <dbReference type="Pfam" id="PF02687"/>
    </source>
</evidence>
<evidence type="ECO:0000259" key="13">
    <source>
        <dbReference type="Pfam" id="PF18075"/>
    </source>
</evidence>
<feature type="transmembrane region" description="Helical" evidence="11">
    <location>
        <begin position="21"/>
        <end position="44"/>
    </location>
</feature>
<evidence type="ECO:0000256" key="9">
    <source>
        <dbReference type="ARBA" id="ARBA00023306"/>
    </source>
</evidence>
<dbReference type="PANTHER" id="PTHR47755:SF1">
    <property type="entry name" value="CELL DIVISION PROTEIN FTSX"/>
    <property type="match status" value="1"/>
</dbReference>
<dbReference type="GO" id="GO:0051301">
    <property type="term" value="P:cell division"/>
    <property type="evidence" value="ECO:0007669"/>
    <property type="project" value="UniProtKB-KW"/>
</dbReference>
<evidence type="ECO:0000256" key="6">
    <source>
        <dbReference type="ARBA" id="ARBA00022692"/>
    </source>
</evidence>
<evidence type="ECO:0000256" key="11">
    <source>
        <dbReference type="SAM" id="Phobius"/>
    </source>
</evidence>
<feature type="transmembrane region" description="Helical" evidence="11">
    <location>
        <begin position="232"/>
        <end position="253"/>
    </location>
</feature>
<keyword evidence="9 10" id="KW-0131">Cell cycle</keyword>
<evidence type="ECO:0000256" key="10">
    <source>
        <dbReference type="PIRNR" id="PIRNR003097"/>
    </source>
</evidence>
<comment type="similarity">
    <text evidence="2 10">Belongs to the ABC-4 integral membrane protein family. FtsX subfamily.</text>
</comment>
<sequence>MNKITFYRILKNGALNYSRNFWLSLAATAVMVITLFIISSLLILGSLTNISLETIKEKVDISVYFKLDVEDSIIKQIEKQVSLLPQVRGVTFIPSVTARERFKELHKDEPLLIESVEQFTDSENPFPASLAIRVNTLDDYPQIISMFEDQKLTPYVKKITDKRDIVERLSRITDGIKNLGLGLTLIFGVITVIVMFNTIRLTIYNRREEIEIMRLVGANNWYIRGPFIVEGALYGLAGSLLTSAILYPIIYVLTPKISRFLELEVQRFDYLGMDFWLLFLLLIATGLMLGVLSSTIVIRRYLKI</sequence>
<evidence type="ECO:0000256" key="4">
    <source>
        <dbReference type="ARBA" id="ARBA00022475"/>
    </source>
</evidence>
<dbReference type="EMBL" id="MFEK01000006">
    <property type="protein sequence ID" value="OGE79283.1"/>
    <property type="molecule type" value="Genomic_DNA"/>
</dbReference>
<dbReference type="PANTHER" id="PTHR47755">
    <property type="entry name" value="CELL DIVISION PROTEIN FTSX"/>
    <property type="match status" value="1"/>
</dbReference>
<protein>
    <recommendedName>
        <fullName evidence="3 10">Cell division protein FtsX</fullName>
    </recommendedName>
</protein>
<organism evidence="14 15">
    <name type="scientific">Candidatus Doudnabacteria bacterium RIFCSPHIGHO2_01_FULL_46_14</name>
    <dbReference type="NCBI Taxonomy" id="1817824"/>
    <lineage>
        <taxon>Bacteria</taxon>
        <taxon>Candidatus Doudnaibacteriota</taxon>
    </lineage>
</organism>
<evidence type="ECO:0000256" key="3">
    <source>
        <dbReference type="ARBA" id="ARBA00021907"/>
    </source>
</evidence>
<reference evidence="14 15" key="1">
    <citation type="journal article" date="2016" name="Nat. Commun.">
        <title>Thousands of microbial genomes shed light on interconnected biogeochemical processes in an aquifer system.</title>
        <authorList>
            <person name="Anantharaman K."/>
            <person name="Brown C.T."/>
            <person name="Hug L.A."/>
            <person name="Sharon I."/>
            <person name="Castelle C.J."/>
            <person name="Probst A.J."/>
            <person name="Thomas B.C."/>
            <person name="Singh A."/>
            <person name="Wilkins M.J."/>
            <person name="Karaoz U."/>
            <person name="Brodie E.L."/>
            <person name="Williams K.H."/>
            <person name="Hubbard S.S."/>
            <person name="Banfield J.F."/>
        </authorList>
    </citation>
    <scope>NUCLEOTIDE SEQUENCE [LARGE SCALE GENOMIC DNA]</scope>
</reference>
<feature type="transmembrane region" description="Helical" evidence="11">
    <location>
        <begin position="273"/>
        <end position="298"/>
    </location>
</feature>
<keyword evidence="7 11" id="KW-1133">Transmembrane helix</keyword>